<dbReference type="EMBL" id="GBXM01104782">
    <property type="protein sequence ID" value="JAH03795.1"/>
    <property type="molecule type" value="Transcribed_RNA"/>
</dbReference>
<reference evidence="1" key="2">
    <citation type="journal article" date="2015" name="Fish Shellfish Immunol.">
        <title>Early steps in the European eel (Anguilla anguilla)-Vibrio vulnificus interaction in the gills: Role of the RtxA13 toxin.</title>
        <authorList>
            <person name="Callol A."/>
            <person name="Pajuelo D."/>
            <person name="Ebbesson L."/>
            <person name="Teles M."/>
            <person name="MacKenzie S."/>
            <person name="Amaro C."/>
        </authorList>
    </citation>
    <scope>NUCLEOTIDE SEQUENCE</scope>
</reference>
<proteinExistence type="predicted"/>
<organism evidence="1">
    <name type="scientific">Anguilla anguilla</name>
    <name type="common">European freshwater eel</name>
    <name type="synonym">Muraena anguilla</name>
    <dbReference type="NCBI Taxonomy" id="7936"/>
    <lineage>
        <taxon>Eukaryota</taxon>
        <taxon>Metazoa</taxon>
        <taxon>Chordata</taxon>
        <taxon>Craniata</taxon>
        <taxon>Vertebrata</taxon>
        <taxon>Euteleostomi</taxon>
        <taxon>Actinopterygii</taxon>
        <taxon>Neopterygii</taxon>
        <taxon>Teleostei</taxon>
        <taxon>Anguilliformes</taxon>
        <taxon>Anguillidae</taxon>
        <taxon>Anguilla</taxon>
    </lineage>
</organism>
<reference evidence="1" key="1">
    <citation type="submission" date="2014-11" db="EMBL/GenBank/DDBJ databases">
        <authorList>
            <person name="Amaro Gonzalez C."/>
        </authorList>
    </citation>
    <scope>NUCLEOTIDE SEQUENCE</scope>
</reference>
<accession>A0A0E9PI93</accession>
<dbReference type="AlphaFoldDB" id="A0A0E9PI93"/>
<protein>
    <submittedName>
        <fullName evidence="1">Uncharacterized protein</fullName>
    </submittedName>
</protein>
<evidence type="ECO:0000313" key="1">
    <source>
        <dbReference type="EMBL" id="JAH03795.1"/>
    </source>
</evidence>
<name>A0A0E9PI93_ANGAN</name>
<sequence length="38" mass="4102">MLTQIPQLVVHSIPVNNCTYPLISHTRSCAAMFGAIAC</sequence>